<gene>
    <name evidence="1" type="primary">sda</name>
    <name evidence="1" type="ORF">P5G62_008875</name>
</gene>
<dbReference type="InterPro" id="IPR015064">
    <property type="entry name" value="Sda"/>
</dbReference>
<name>A0ABV4YQT6_9BACI</name>
<protein>
    <submittedName>
        <fullName evidence="1">Sporulation histidine kinase inhibitor Sda</fullName>
    </submittedName>
</protein>
<keyword evidence="1" id="KW-0649">Protein kinase inhibitor</keyword>
<dbReference type="RefSeq" id="WP_306074769.1">
    <property type="nucleotide sequence ID" value="NZ_JAROBZ020000001.1"/>
</dbReference>
<proteinExistence type="predicted"/>
<comment type="caution">
    <text evidence="1">The sequence shown here is derived from an EMBL/GenBank/DDBJ whole genome shotgun (WGS) entry which is preliminary data.</text>
</comment>
<dbReference type="Gene3D" id="1.10.287.1100">
    <property type="entry name" value="Sporulation inhibitor A"/>
    <property type="match status" value="1"/>
</dbReference>
<reference evidence="1 2" key="1">
    <citation type="submission" date="2024-05" db="EMBL/GenBank/DDBJ databases">
        <authorList>
            <person name="Venkateswaran K."/>
        </authorList>
    </citation>
    <scope>NUCLEOTIDE SEQUENCE [LARGE SCALE GENOMIC DNA]</scope>
    <source>
        <strain evidence="1 2">179-C4-2-HS</strain>
    </source>
</reference>
<dbReference type="GO" id="GO:0004860">
    <property type="term" value="F:protein kinase inhibitor activity"/>
    <property type="evidence" value="ECO:0007669"/>
    <property type="project" value="UniProtKB-KW"/>
</dbReference>
<dbReference type="Proteomes" id="UP001241748">
    <property type="component" value="Unassembled WGS sequence"/>
</dbReference>
<accession>A0ABV4YQT6</accession>
<evidence type="ECO:0000313" key="2">
    <source>
        <dbReference type="Proteomes" id="UP001241748"/>
    </source>
</evidence>
<organism evidence="1 2">
    <name type="scientific">Neobacillus driksii</name>
    <dbReference type="NCBI Taxonomy" id="3035913"/>
    <lineage>
        <taxon>Bacteria</taxon>
        <taxon>Bacillati</taxon>
        <taxon>Bacillota</taxon>
        <taxon>Bacilli</taxon>
        <taxon>Bacillales</taxon>
        <taxon>Bacillaceae</taxon>
        <taxon>Neobacillus</taxon>
    </lineage>
</organism>
<dbReference type="Pfam" id="PF08970">
    <property type="entry name" value="Sda"/>
    <property type="match status" value="1"/>
</dbReference>
<dbReference type="InterPro" id="IPR036916">
    <property type="entry name" value="Sda_sf"/>
</dbReference>
<evidence type="ECO:0000313" key="1">
    <source>
        <dbReference type="EMBL" id="MFB3167221.1"/>
    </source>
</evidence>
<keyword evidence="2" id="KW-1185">Reference proteome</keyword>
<dbReference type="SUPFAM" id="SSF100985">
    <property type="entry name" value="Sporulation inhibitor Sda"/>
    <property type="match status" value="1"/>
</dbReference>
<sequence length="48" mass="5751">MFSSMNNKVLIDTYFNAVRLKLDEDFIKLLEEEIDRRGIQSDKVERMV</sequence>
<dbReference type="EMBL" id="JAROBZ020000001">
    <property type="protein sequence ID" value="MFB3167221.1"/>
    <property type="molecule type" value="Genomic_DNA"/>
</dbReference>